<evidence type="ECO:0008006" key="3">
    <source>
        <dbReference type="Google" id="ProtNLM"/>
    </source>
</evidence>
<dbReference type="RefSeq" id="WP_070915334.1">
    <property type="nucleotide sequence ID" value="NZ_JAAOOS010000002.1"/>
</dbReference>
<evidence type="ECO:0000313" key="1">
    <source>
        <dbReference type="EMBL" id="OHU75880.1"/>
    </source>
</evidence>
<protein>
    <recommendedName>
        <fullName evidence="3">DUF4352 domain-containing protein</fullName>
    </recommendedName>
</protein>
<gene>
    <name evidence="1" type="ORF">BKG84_25995</name>
</gene>
<keyword evidence="2" id="KW-1185">Reference proteome</keyword>
<proteinExistence type="predicted"/>
<evidence type="ECO:0000313" key="2">
    <source>
        <dbReference type="Proteomes" id="UP000179441"/>
    </source>
</evidence>
<comment type="caution">
    <text evidence="1">The sequence shown here is derived from an EMBL/GenBank/DDBJ whole genome shotgun (WGS) entry which is preliminary data.</text>
</comment>
<sequence>MLRVALAWLREQFQRAQLKRIWQVVTVAVLAATAAFGGLDESPTVKPVELGKAYTNGPLRITPHALAAGCKKIPFSFDYAISEDKSILILRVTIESVIEEDLNFDNSNVYKIFELQIDKPNDAPVAIIPEGGQSSVKDIAAGTTMEAGVMWQVPHEWLARSPTATIYINDLEKRPQEFIPVTQWLRADRDVRGQLSVKPGGC</sequence>
<reference evidence="1 2" key="1">
    <citation type="submission" date="2016-10" db="EMBL/GenBank/DDBJ databases">
        <title>Evaluation of Human, Veterinary and Environmental Mycobacterium chelonae Isolates by Core Genome Phylogenomic Analysis, Targeted Gene Comparison, and Anti-microbial Susceptibility Patterns: A Tale of Mistaken Identities.</title>
        <authorList>
            <person name="Fogelson S.B."/>
            <person name="Camus A.C."/>
            <person name="Lorenz W."/>
            <person name="Vasireddy R."/>
            <person name="Vasireddy S."/>
            <person name="Smith T."/>
            <person name="Brown-Elliott B.A."/>
            <person name="Wallace R.J.Jr."/>
            <person name="Hasan N.A."/>
            <person name="Reischl U."/>
            <person name="Sanchez S."/>
        </authorList>
    </citation>
    <scope>NUCLEOTIDE SEQUENCE [LARGE SCALE GENOMIC DNA]</scope>
    <source>
        <strain evidence="1 2">15518</strain>
    </source>
</reference>
<dbReference type="Proteomes" id="UP000179441">
    <property type="component" value="Unassembled WGS sequence"/>
</dbReference>
<accession>A0A1S1LY76</accession>
<name>A0A1S1LY76_MYCCH</name>
<dbReference type="EMBL" id="MLIS01000054">
    <property type="protein sequence ID" value="OHU75880.1"/>
    <property type="molecule type" value="Genomic_DNA"/>
</dbReference>
<organism evidence="1 2">
    <name type="scientific">Mycobacteroides chelonae</name>
    <name type="common">Mycobacterium chelonae</name>
    <dbReference type="NCBI Taxonomy" id="1774"/>
    <lineage>
        <taxon>Bacteria</taxon>
        <taxon>Bacillati</taxon>
        <taxon>Actinomycetota</taxon>
        <taxon>Actinomycetes</taxon>
        <taxon>Mycobacteriales</taxon>
        <taxon>Mycobacteriaceae</taxon>
        <taxon>Mycobacteroides</taxon>
    </lineage>
</organism>
<dbReference type="AlphaFoldDB" id="A0A1S1LY76"/>